<sequence length="207" mass="22919">MFLSDFFIDPSCFVSIQFSMKELSRLWSHAGLPLEALTRLQLTGKSYLPSSFDISSAATISIALTALAASEIHRLRTASTSTVTIDQRDACAEFECHSIYKPDINLPSPSLWDPISGLYSTKDGYIRLHANFPHHRYGLLQLLGLPTSATSEQVASTLLQWKAAEFEQIATDNGMCAAALRSPEDGKIIPWLNTLQILMPLMAMFHL</sequence>
<protein>
    <submittedName>
        <fullName evidence="1">Carnitine dehydratase</fullName>
    </submittedName>
</protein>
<name>A0A1V9Z4J3_9STRA</name>
<feature type="non-terminal residue" evidence="1">
    <location>
        <position position="207"/>
    </location>
</feature>
<dbReference type="EMBL" id="JNBS01002298">
    <property type="protein sequence ID" value="OQR92837.1"/>
    <property type="molecule type" value="Genomic_DNA"/>
</dbReference>
<dbReference type="InterPro" id="IPR023606">
    <property type="entry name" value="CoA-Trfase_III_dom_1_sf"/>
</dbReference>
<dbReference type="Proteomes" id="UP000243217">
    <property type="component" value="Unassembled WGS sequence"/>
</dbReference>
<comment type="caution">
    <text evidence="1">The sequence shown here is derived from an EMBL/GenBank/DDBJ whole genome shotgun (WGS) entry which is preliminary data.</text>
</comment>
<dbReference type="AlphaFoldDB" id="A0A1V9Z4J3"/>
<proteinExistence type="predicted"/>
<reference evidence="1 2" key="1">
    <citation type="journal article" date="2014" name="Genome Biol. Evol.">
        <title>The secreted proteins of Achlya hypogyna and Thraustotheca clavata identify the ancestral oomycete secretome and reveal gene acquisitions by horizontal gene transfer.</title>
        <authorList>
            <person name="Misner I."/>
            <person name="Blouin N."/>
            <person name="Leonard G."/>
            <person name="Richards T.A."/>
            <person name="Lane C.E."/>
        </authorList>
    </citation>
    <scope>NUCLEOTIDE SEQUENCE [LARGE SCALE GENOMIC DNA]</scope>
    <source>
        <strain evidence="1 2">ATCC 34112</strain>
    </source>
</reference>
<dbReference type="OrthoDB" id="2308815at2759"/>
<keyword evidence="2" id="KW-1185">Reference proteome</keyword>
<dbReference type="STRING" id="74557.A0A1V9Z4J3"/>
<gene>
    <name evidence="1" type="ORF">THRCLA_08605</name>
</gene>
<evidence type="ECO:0000313" key="1">
    <source>
        <dbReference type="EMBL" id="OQR92837.1"/>
    </source>
</evidence>
<evidence type="ECO:0000313" key="2">
    <source>
        <dbReference type="Proteomes" id="UP000243217"/>
    </source>
</evidence>
<accession>A0A1V9Z4J3</accession>
<dbReference type="SUPFAM" id="SSF89796">
    <property type="entry name" value="CoA-transferase family III (CaiB/BaiF)"/>
    <property type="match status" value="1"/>
</dbReference>
<organism evidence="1 2">
    <name type="scientific">Thraustotheca clavata</name>
    <dbReference type="NCBI Taxonomy" id="74557"/>
    <lineage>
        <taxon>Eukaryota</taxon>
        <taxon>Sar</taxon>
        <taxon>Stramenopiles</taxon>
        <taxon>Oomycota</taxon>
        <taxon>Saprolegniomycetes</taxon>
        <taxon>Saprolegniales</taxon>
        <taxon>Achlyaceae</taxon>
        <taxon>Thraustotheca</taxon>
    </lineage>
</organism>